<name>A0A7M7TH70_STRPU</name>
<evidence type="ECO:0000256" key="1">
    <source>
        <dbReference type="ARBA" id="ARBA00012386"/>
    </source>
</evidence>
<dbReference type="OrthoDB" id="408541at2759"/>
<dbReference type="InParanoid" id="A0A7M7TH70"/>
<dbReference type="Proteomes" id="UP000007110">
    <property type="component" value="Unassembled WGS sequence"/>
</dbReference>
<dbReference type="KEGG" id="spu:588342"/>
<keyword evidence="9" id="KW-1185">Reference proteome</keyword>
<accession>A0A7M7TH70</accession>
<evidence type="ECO:0000313" key="8">
    <source>
        <dbReference type="EnsemblMetazoa" id="XP_793124"/>
    </source>
</evidence>
<dbReference type="InterPro" id="IPR039262">
    <property type="entry name" value="DTWD2/TAPT"/>
</dbReference>
<dbReference type="PANTHER" id="PTHR21392:SF0">
    <property type="entry name" value="TRNA-URIDINE AMINOCARBOXYPROPYLTRANSFERASE 2"/>
    <property type="match status" value="1"/>
</dbReference>
<dbReference type="EC" id="2.5.1.25" evidence="1"/>
<comment type="similarity">
    <text evidence="5">Belongs to the TDD superfamily. DTWD2 family.</text>
</comment>
<evidence type="ECO:0000259" key="7">
    <source>
        <dbReference type="SMART" id="SM01144"/>
    </source>
</evidence>
<dbReference type="InterPro" id="IPR005636">
    <property type="entry name" value="DTW"/>
</dbReference>
<reference evidence="8" key="2">
    <citation type="submission" date="2021-01" db="UniProtKB">
        <authorList>
            <consortium name="EnsemblMetazoa"/>
        </authorList>
    </citation>
    <scope>IDENTIFICATION</scope>
</reference>
<protein>
    <recommendedName>
        <fullName evidence="1">tRNA-uridine aminocarboxypropyltransferase</fullName>
        <ecNumber evidence="1">2.5.1.25</ecNumber>
    </recommendedName>
</protein>
<evidence type="ECO:0000313" key="9">
    <source>
        <dbReference type="Proteomes" id="UP000007110"/>
    </source>
</evidence>
<dbReference type="GO" id="GO:0016432">
    <property type="term" value="F:tRNA-uridine aminocarboxypropyltransferase activity"/>
    <property type="evidence" value="ECO:0007669"/>
    <property type="project" value="UniProtKB-EC"/>
</dbReference>
<sequence length="268" mass="30028">MEDESTQILSIQENDDDEETFFAELAEVPIDPPAKRDTCSSCGRPVSVGLCRFFPKERIPIDSCVYIIQHPNEEKRLLRTVPILTSCLPPGKCQVIKGKRFSEKSYPELAKLCSSPNTIVLFPGPDAIDINELPVPPPSTNGHSQGYNILVMDGTWHQATSIFKANAMFQIPQQVQFTNSGSSEYTIRTQPLDSTVCTVESAAIALSVLERNPEIREILAKPLRAMCQFQMNHGAVVHHSKEYLKAHPELPQYKSWLPRKNEPSHDKS</sequence>
<dbReference type="RefSeq" id="XP_793124.4">
    <property type="nucleotide sequence ID" value="XM_788031.5"/>
</dbReference>
<evidence type="ECO:0000256" key="2">
    <source>
        <dbReference type="ARBA" id="ARBA00022679"/>
    </source>
</evidence>
<comment type="catalytic activity">
    <reaction evidence="6">
        <text>a uridine in tRNA + S-adenosyl-L-methionine = a 3-[(3S)-3-amino-3-carboxypropyl]uridine in tRNA + S-methyl-5'-thioadenosine + H(+)</text>
        <dbReference type="Rhea" id="RHEA:62432"/>
        <dbReference type="Rhea" id="RHEA-COMP:13339"/>
        <dbReference type="Rhea" id="RHEA-COMP:16092"/>
        <dbReference type="ChEBI" id="CHEBI:15378"/>
        <dbReference type="ChEBI" id="CHEBI:17509"/>
        <dbReference type="ChEBI" id="CHEBI:59789"/>
        <dbReference type="ChEBI" id="CHEBI:65315"/>
        <dbReference type="ChEBI" id="CHEBI:82930"/>
        <dbReference type="EC" id="2.5.1.25"/>
    </reaction>
</comment>
<proteinExistence type="inferred from homology"/>
<keyword evidence="4" id="KW-0819">tRNA processing</keyword>
<dbReference type="CTD" id="285605"/>
<evidence type="ECO:0000256" key="3">
    <source>
        <dbReference type="ARBA" id="ARBA00022691"/>
    </source>
</evidence>
<keyword evidence="3" id="KW-0949">S-adenosyl-L-methionine</keyword>
<evidence type="ECO:0000256" key="6">
    <source>
        <dbReference type="ARBA" id="ARBA00048718"/>
    </source>
</evidence>
<dbReference type="OMA" id="GTWRKAF"/>
<evidence type="ECO:0000256" key="4">
    <source>
        <dbReference type="ARBA" id="ARBA00022694"/>
    </source>
</evidence>
<dbReference type="SMART" id="SM01144">
    <property type="entry name" value="DTW"/>
    <property type="match status" value="1"/>
</dbReference>
<dbReference type="Pfam" id="PF03942">
    <property type="entry name" value="DTW"/>
    <property type="match status" value="1"/>
</dbReference>
<evidence type="ECO:0000256" key="5">
    <source>
        <dbReference type="ARBA" id="ARBA00034489"/>
    </source>
</evidence>
<dbReference type="GO" id="GO:0008033">
    <property type="term" value="P:tRNA processing"/>
    <property type="evidence" value="ECO:0007669"/>
    <property type="project" value="UniProtKB-KW"/>
</dbReference>
<dbReference type="GeneID" id="588342"/>
<feature type="domain" description="DTW" evidence="7">
    <location>
        <begin position="35"/>
        <end position="235"/>
    </location>
</feature>
<dbReference type="AlphaFoldDB" id="A0A7M7TH70"/>
<dbReference type="PANTHER" id="PTHR21392">
    <property type="entry name" value="TRNA-URIDINE AMINOCARBOXYPROPYLTRANSFERASE 2"/>
    <property type="match status" value="1"/>
</dbReference>
<dbReference type="EnsemblMetazoa" id="XM_788031">
    <property type="protein sequence ID" value="XP_793124"/>
    <property type="gene ID" value="LOC588342"/>
</dbReference>
<organism evidence="8 9">
    <name type="scientific">Strongylocentrotus purpuratus</name>
    <name type="common">Purple sea urchin</name>
    <dbReference type="NCBI Taxonomy" id="7668"/>
    <lineage>
        <taxon>Eukaryota</taxon>
        <taxon>Metazoa</taxon>
        <taxon>Echinodermata</taxon>
        <taxon>Eleutherozoa</taxon>
        <taxon>Echinozoa</taxon>
        <taxon>Echinoidea</taxon>
        <taxon>Euechinoidea</taxon>
        <taxon>Echinacea</taxon>
        <taxon>Camarodonta</taxon>
        <taxon>Echinidea</taxon>
        <taxon>Strongylocentrotidae</taxon>
        <taxon>Strongylocentrotus</taxon>
    </lineage>
</organism>
<reference evidence="9" key="1">
    <citation type="submission" date="2015-02" db="EMBL/GenBank/DDBJ databases">
        <title>Genome sequencing for Strongylocentrotus purpuratus.</title>
        <authorList>
            <person name="Murali S."/>
            <person name="Liu Y."/>
            <person name="Vee V."/>
            <person name="English A."/>
            <person name="Wang M."/>
            <person name="Skinner E."/>
            <person name="Han Y."/>
            <person name="Muzny D.M."/>
            <person name="Worley K.C."/>
            <person name="Gibbs R.A."/>
        </authorList>
    </citation>
    <scope>NUCLEOTIDE SEQUENCE</scope>
</reference>
<keyword evidence="2" id="KW-0808">Transferase</keyword>